<name>A0A7W9LFM2_9ACTN</name>
<keyword evidence="2" id="KW-1185">Reference proteome</keyword>
<evidence type="ECO:0000313" key="2">
    <source>
        <dbReference type="Proteomes" id="UP000579153"/>
    </source>
</evidence>
<proteinExistence type="predicted"/>
<organism evidence="1 2">
    <name type="scientific">Nonomuraea jabiensis</name>
    <dbReference type="NCBI Taxonomy" id="882448"/>
    <lineage>
        <taxon>Bacteria</taxon>
        <taxon>Bacillati</taxon>
        <taxon>Actinomycetota</taxon>
        <taxon>Actinomycetes</taxon>
        <taxon>Streptosporangiales</taxon>
        <taxon>Streptosporangiaceae</taxon>
        <taxon>Nonomuraea</taxon>
    </lineage>
</organism>
<dbReference type="AlphaFoldDB" id="A0A7W9LFM2"/>
<evidence type="ECO:0000313" key="1">
    <source>
        <dbReference type="EMBL" id="MBB5782067.1"/>
    </source>
</evidence>
<dbReference type="RefSeq" id="WP_185075246.1">
    <property type="nucleotide sequence ID" value="NZ_JACHMB010000001.1"/>
</dbReference>
<dbReference type="EMBL" id="JACHMB010000001">
    <property type="protein sequence ID" value="MBB5782067.1"/>
    <property type="molecule type" value="Genomic_DNA"/>
</dbReference>
<gene>
    <name evidence="1" type="ORF">HD596_008823</name>
</gene>
<accession>A0A7W9LFM2</accession>
<dbReference type="Proteomes" id="UP000579153">
    <property type="component" value="Unassembled WGS sequence"/>
</dbReference>
<reference evidence="1 2" key="1">
    <citation type="submission" date="2020-08" db="EMBL/GenBank/DDBJ databases">
        <title>Sequencing the genomes of 1000 actinobacteria strains.</title>
        <authorList>
            <person name="Klenk H.-P."/>
        </authorList>
    </citation>
    <scope>NUCLEOTIDE SEQUENCE [LARGE SCALE GENOMIC DNA]</scope>
    <source>
        <strain evidence="1 2">DSM 45507</strain>
    </source>
</reference>
<sequence length="56" mass="6297">MHDPLNAKFARMRPLRAVRAIVAACEADLDQRVGAWRAISLKRFQQDNPPPASLAR</sequence>
<comment type="caution">
    <text evidence="1">The sequence shown here is derived from an EMBL/GenBank/DDBJ whole genome shotgun (WGS) entry which is preliminary data.</text>
</comment>
<protein>
    <submittedName>
        <fullName evidence="1">Uncharacterized protein</fullName>
    </submittedName>
</protein>